<dbReference type="InterPro" id="IPR013517">
    <property type="entry name" value="FG-GAP"/>
</dbReference>
<evidence type="ECO:0000256" key="1">
    <source>
        <dbReference type="ARBA" id="ARBA00022729"/>
    </source>
</evidence>
<dbReference type="InterPro" id="IPR028994">
    <property type="entry name" value="Integrin_alpha_N"/>
</dbReference>
<dbReference type="OrthoDB" id="58662at2"/>
<proteinExistence type="predicted"/>
<gene>
    <name evidence="2" type="ORF">AVO45_01255</name>
</gene>
<dbReference type="EMBL" id="LQBQ01000001">
    <property type="protein sequence ID" value="KUJ86213.1"/>
    <property type="molecule type" value="Genomic_DNA"/>
</dbReference>
<reference evidence="3" key="1">
    <citation type="submission" date="2015-12" db="EMBL/GenBank/DDBJ databases">
        <authorList>
            <person name="Zhang G."/>
            <person name="Stingl U."/>
        </authorList>
    </citation>
    <scope>NUCLEOTIDE SEQUENCE [LARGE SCALE GENOMIC DNA]</scope>
    <source>
        <strain evidence="3">ZGT118</strain>
    </source>
</reference>
<dbReference type="STRING" id="1685379.AVO45_01255"/>
<evidence type="ECO:0000313" key="3">
    <source>
        <dbReference type="Proteomes" id="UP000053791"/>
    </source>
</evidence>
<dbReference type="Proteomes" id="UP000053791">
    <property type="component" value="Unassembled WGS sequence"/>
</dbReference>
<dbReference type="Pfam" id="PF13517">
    <property type="entry name" value="FG-GAP_3"/>
    <property type="match status" value="1"/>
</dbReference>
<dbReference type="SUPFAM" id="SSF69318">
    <property type="entry name" value="Integrin alpha N-terminal domain"/>
    <property type="match status" value="1"/>
</dbReference>
<comment type="caution">
    <text evidence="2">The sequence shown here is derived from an EMBL/GenBank/DDBJ whole genome shotgun (WGS) entry which is preliminary data.</text>
</comment>
<organism evidence="2 3">
    <name type="scientific">Ruegeria marisrubri</name>
    <dbReference type="NCBI Taxonomy" id="1685379"/>
    <lineage>
        <taxon>Bacteria</taxon>
        <taxon>Pseudomonadati</taxon>
        <taxon>Pseudomonadota</taxon>
        <taxon>Alphaproteobacteria</taxon>
        <taxon>Rhodobacterales</taxon>
        <taxon>Roseobacteraceae</taxon>
        <taxon>Ruegeria</taxon>
    </lineage>
</organism>
<keyword evidence="1" id="KW-0732">Signal</keyword>
<dbReference type="AlphaFoldDB" id="A0A101CZF8"/>
<evidence type="ECO:0000313" key="2">
    <source>
        <dbReference type="EMBL" id="KUJ86213.1"/>
    </source>
</evidence>
<sequence>MCLWLAGLGSAAWADTIASARFTDPTSRYAHGVLGDDLEWGALELTLSDGRVLTHTLPDTRVFEDLAPRLGDLDGDTHPEVIVVESDTRTGASLAIYTAQGKLAATPHIGTRFRWLAPAGAADLDGDGRMEIAYVDRPHLAKTLRIWRFADGDLTEITTLPGLTNHRIGDDFITGGLRDCGAGPELILASGDWRHVTSVRHANGWVRTELGPYSPSAMARALNCE</sequence>
<evidence type="ECO:0008006" key="4">
    <source>
        <dbReference type="Google" id="ProtNLM"/>
    </source>
</evidence>
<keyword evidence="3" id="KW-1185">Reference proteome</keyword>
<accession>A0A101CZF8</accession>
<protein>
    <recommendedName>
        <fullName evidence="4">Integrin</fullName>
    </recommendedName>
</protein>
<name>A0A101CZF8_9RHOB</name>